<dbReference type="InterPro" id="IPR001343">
    <property type="entry name" value="Hemolysn_Ca-bd"/>
</dbReference>
<dbReference type="PANTHER" id="PTHR38340:SF1">
    <property type="entry name" value="S-LAYER PROTEIN"/>
    <property type="match status" value="1"/>
</dbReference>
<keyword evidence="7" id="KW-1185">Reference proteome</keyword>
<protein>
    <recommendedName>
        <fullName evidence="8">SbsA Ig-like domain-containing protein</fullName>
    </recommendedName>
</protein>
<evidence type="ECO:0000259" key="5">
    <source>
        <dbReference type="Pfam" id="PF17803"/>
    </source>
</evidence>
<feature type="domain" description="RapA2 cadherin-like" evidence="5">
    <location>
        <begin position="340"/>
        <end position="424"/>
    </location>
</feature>
<sequence>MYDLANAVWSDIVNLDPAPAFESATQEIADNLENLFYDIEEATSDDPVVNNLNETNFTGTFSGESGDMTLSVTGSGINKLFGGSDSIGTVYISNVHFDYPGAGFEFDLKAAGTGVRIDFSGGLEEHTNYFGGEFESFSFETPDLRVTAEGAIDFSYDDLNDEAEIKGTLDDLTIESLNPADTYKLSLSGDIDFSMDASGNVSIDGSSFTSFRITDSGDYTTPDYFTYKGDFTYHGDVDTGYVAGSVTEISAAVAGASFVLKGDIKVDDNDVSGYITDLTIHADGTDEDGQPYDATYSFTGKHVDILDVFEADGNLKDIDGSGEVNEYDLVDFMLNIDGATLTGLNLPPHASDDEGATDNKTTLTVDAAHGLLANDTDREGDSLTVSEVRFDGKSYTVGESHVMDDWDGTPVASFQINADGSYEFTPSDYFSDFKHGDSDSGSIEYTIVDEYGNMDDAELTITVTGANNAPEVGATPLESDADEGDAAYQVNLLENASDSDGDTLSVTDVTYDGSVTAPAGLTLDGNKLNVDPTNAAFDSIAEGDSRTITVDYKISDGFAGSVAQTAEITIDGTNDAPTSTDDSVTTADNAEKVLKLTDFGTFSDPDTGDTLQTVKITSVTGGELRLYPDMVPLAAMVVGMPAPAYTLVGDDDEITKEQIENGQLRFAPDTGVSTAIIGFEVGDGIDFSSESYTLTVEVAESEAVPADDETDLGEVTVTLPTGVSGMSETLADDSLTPLEQVIAFVDSEDDLEFKVNRDDVYDKVEDYLNPLGDDVPVRRLTLNGDSDTPIIIDGGGADQVLIIDASGLPAGTVLDLSGVPFAIIIGPGHYEGGEGNNITYAGAGSQFIVLGPGNDYSDGGDGNDVVGSESGNDTMIGGADNDLVYGGTDEDEVYGGTGNDTLVGGSVVSASGPGAGIITFTDDCAASHYYSVVDDHGNDTIDGGDGDDTVVYIGPHSQYSISYKSGVYTVVDTSDGGGTDTVTGVEHFQFADETFSTDNTVDTTAPVLETNNVTGQAISDDIVISFNEMVMPGTGEITLYKGTALVDTFDVTDGSHVSFVGNTLVVDPDGNLAYGTDYYVTFADGSVLDLARNPYDYEDEDDAFHFSTLDAAVAATGGASDGLSTGEVLAGVAGLGLLAFVIF</sequence>
<dbReference type="PROSITE" id="PS00018">
    <property type="entry name" value="EF_HAND_1"/>
    <property type="match status" value="1"/>
</dbReference>
<organism evidence="6 7">
    <name type="scientific">Chlorobaculum limnaeum</name>
    <dbReference type="NCBI Taxonomy" id="274537"/>
    <lineage>
        <taxon>Bacteria</taxon>
        <taxon>Pseudomonadati</taxon>
        <taxon>Chlorobiota</taxon>
        <taxon>Chlorobiia</taxon>
        <taxon>Chlorobiales</taxon>
        <taxon>Chlorobiaceae</taxon>
        <taxon>Chlorobaculum</taxon>
    </lineage>
</organism>
<accession>A0A1D8D6W8</accession>
<evidence type="ECO:0000256" key="3">
    <source>
        <dbReference type="ARBA" id="ARBA00022729"/>
    </source>
</evidence>
<feature type="domain" description="RapA2 cadherin-like" evidence="5">
    <location>
        <begin position="457"/>
        <end position="514"/>
    </location>
</feature>
<dbReference type="Pfam" id="PF13205">
    <property type="entry name" value="Big_5"/>
    <property type="match status" value="1"/>
</dbReference>
<dbReference type="PRINTS" id="PR00313">
    <property type="entry name" value="CABNDNGRPT"/>
</dbReference>
<dbReference type="Pfam" id="PF17803">
    <property type="entry name" value="Cadherin_4"/>
    <property type="match status" value="3"/>
</dbReference>
<gene>
    <name evidence="6" type="ORF">BIU88_07060</name>
</gene>
<evidence type="ECO:0000313" key="7">
    <source>
        <dbReference type="Proteomes" id="UP000095185"/>
    </source>
</evidence>
<dbReference type="Pfam" id="PF00353">
    <property type="entry name" value="HemolysinCabind"/>
    <property type="match status" value="3"/>
</dbReference>
<dbReference type="STRING" id="274537.BIU88_07060"/>
<dbReference type="EMBL" id="CP017305">
    <property type="protein sequence ID" value="AOS83928.1"/>
    <property type="molecule type" value="Genomic_DNA"/>
</dbReference>
<name>A0A1D8D6W8_CHLLM</name>
<proteinExistence type="predicted"/>
<keyword evidence="2" id="KW-0964">Secreted</keyword>
<evidence type="ECO:0008006" key="8">
    <source>
        <dbReference type="Google" id="ProtNLM"/>
    </source>
</evidence>
<reference evidence="6" key="1">
    <citation type="submission" date="2016-09" db="EMBL/GenBank/DDBJ databases">
        <title>Genome sequence of Chlorobaculum limnaeum.</title>
        <authorList>
            <person name="Liu Z."/>
            <person name="Tank M."/>
            <person name="Bryant D.A."/>
        </authorList>
    </citation>
    <scope>NUCLEOTIDE SEQUENCE [LARGE SCALE GENOMIC DNA]</scope>
    <source>
        <strain evidence="6">DSM 1677</strain>
    </source>
</reference>
<dbReference type="InterPro" id="IPR040853">
    <property type="entry name" value="RapA2_cadherin-like"/>
</dbReference>
<dbReference type="GO" id="GO:0005576">
    <property type="term" value="C:extracellular region"/>
    <property type="evidence" value="ECO:0007669"/>
    <property type="project" value="UniProtKB-SubCell"/>
</dbReference>
<dbReference type="Proteomes" id="UP000095185">
    <property type="component" value="Chromosome"/>
</dbReference>
<dbReference type="InterPro" id="IPR032812">
    <property type="entry name" value="SbsA_Ig"/>
</dbReference>
<dbReference type="GO" id="GO:0005509">
    <property type="term" value="F:calcium ion binding"/>
    <property type="evidence" value="ECO:0007669"/>
    <property type="project" value="InterPro"/>
</dbReference>
<dbReference type="SUPFAM" id="SSF51120">
    <property type="entry name" value="beta-Roll"/>
    <property type="match status" value="1"/>
</dbReference>
<dbReference type="InterPro" id="IPR050557">
    <property type="entry name" value="RTX_toxin/Mannuronan_C5-epim"/>
</dbReference>
<dbReference type="AlphaFoldDB" id="A0A1D8D6W8"/>
<keyword evidence="3" id="KW-0732">Signal</keyword>
<dbReference type="PANTHER" id="PTHR38340">
    <property type="entry name" value="S-LAYER PROTEIN"/>
    <property type="match status" value="1"/>
</dbReference>
<evidence type="ECO:0000256" key="2">
    <source>
        <dbReference type="ARBA" id="ARBA00022525"/>
    </source>
</evidence>
<dbReference type="InterPro" id="IPR011049">
    <property type="entry name" value="Serralysin-like_metalloprot_C"/>
</dbReference>
<evidence type="ECO:0000259" key="4">
    <source>
        <dbReference type="Pfam" id="PF13205"/>
    </source>
</evidence>
<comment type="subcellular location">
    <subcellularLocation>
        <location evidence="1">Secreted</location>
    </subcellularLocation>
</comment>
<evidence type="ECO:0000256" key="1">
    <source>
        <dbReference type="ARBA" id="ARBA00004613"/>
    </source>
</evidence>
<feature type="domain" description="SbsA Ig-like" evidence="4">
    <location>
        <begin position="1000"/>
        <end position="1108"/>
    </location>
</feature>
<evidence type="ECO:0000313" key="6">
    <source>
        <dbReference type="EMBL" id="AOS83928.1"/>
    </source>
</evidence>
<dbReference type="Gene3D" id="2.150.10.10">
    <property type="entry name" value="Serralysin-like metalloprotease, C-terminal"/>
    <property type="match status" value="1"/>
</dbReference>
<feature type="domain" description="RapA2 cadherin-like" evidence="5">
    <location>
        <begin position="564"/>
        <end position="629"/>
    </location>
</feature>
<dbReference type="KEGG" id="clz:BIU88_07060"/>
<dbReference type="InterPro" id="IPR018247">
    <property type="entry name" value="EF_Hand_1_Ca_BS"/>
</dbReference>